<dbReference type="Proteomes" id="UP001153269">
    <property type="component" value="Unassembled WGS sequence"/>
</dbReference>
<name>A0A9N7YS33_PLEPL</name>
<evidence type="ECO:0000313" key="3">
    <source>
        <dbReference type="Proteomes" id="UP001153269"/>
    </source>
</evidence>
<organism evidence="2 3">
    <name type="scientific">Pleuronectes platessa</name>
    <name type="common">European plaice</name>
    <dbReference type="NCBI Taxonomy" id="8262"/>
    <lineage>
        <taxon>Eukaryota</taxon>
        <taxon>Metazoa</taxon>
        <taxon>Chordata</taxon>
        <taxon>Craniata</taxon>
        <taxon>Vertebrata</taxon>
        <taxon>Euteleostomi</taxon>
        <taxon>Actinopterygii</taxon>
        <taxon>Neopterygii</taxon>
        <taxon>Teleostei</taxon>
        <taxon>Neoteleostei</taxon>
        <taxon>Acanthomorphata</taxon>
        <taxon>Carangaria</taxon>
        <taxon>Pleuronectiformes</taxon>
        <taxon>Pleuronectoidei</taxon>
        <taxon>Pleuronectidae</taxon>
        <taxon>Pleuronectes</taxon>
    </lineage>
</organism>
<reference evidence="2" key="1">
    <citation type="submission" date="2020-03" db="EMBL/GenBank/DDBJ databases">
        <authorList>
            <person name="Weist P."/>
        </authorList>
    </citation>
    <scope>NUCLEOTIDE SEQUENCE</scope>
</reference>
<feature type="region of interest" description="Disordered" evidence="1">
    <location>
        <begin position="78"/>
        <end position="138"/>
    </location>
</feature>
<keyword evidence="3" id="KW-1185">Reference proteome</keyword>
<comment type="caution">
    <text evidence="2">The sequence shown here is derived from an EMBL/GenBank/DDBJ whole genome shotgun (WGS) entry which is preliminary data.</text>
</comment>
<accession>A0A9N7YS33</accession>
<evidence type="ECO:0000313" key="2">
    <source>
        <dbReference type="EMBL" id="CAB1437593.1"/>
    </source>
</evidence>
<gene>
    <name evidence="2" type="ORF">PLEPLA_LOCUS25631</name>
</gene>
<evidence type="ECO:0000256" key="1">
    <source>
        <dbReference type="SAM" id="MobiDB-lite"/>
    </source>
</evidence>
<dbReference type="AlphaFoldDB" id="A0A9N7YS33"/>
<dbReference type="EMBL" id="CADEAL010002046">
    <property type="protein sequence ID" value="CAB1437593.1"/>
    <property type="molecule type" value="Genomic_DNA"/>
</dbReference>
<sequence>MESVEKDEVNGRVRRVRSGLGDNLDYSEDLELSLLQLQASHDVNKKHRAPGSTMEAFALIITELRGQINEDRQRLIRVRSRSRGGGSGGRRPPDTCQPQINAGYLPFESAPGLEETCRGSGKTPELLPPPLPFISGGRERDQWRTGTLLEPRQLSSQDFKSKVWEEKQHKVIIWALLATTEAICRVEDRGSGGAVEVVFRMSVHIYLNSLHPRPC</sequence>
<proteinExistence type="predicted"/>
<protein>
    <submittedName>
        <fullName evidence="2">Uncharacterized protein</fullName>
    </submittedName>
</protein>